<keyword evidence="3" id="KW-1185">Reference proteome</keyword>
<organism evidence="2 3">
    <name type="scientific">Chryseobacterium wanjuense</name>
    <dbReference type="NCBI Taxonomy" id="356305"/>
    <lineage>
        <taxon>Bacteria</taxon>
        <taxon>Pseudomonadati</taxon>
        <taxon>Bacteroidota</taxon>
        <taxon>Flavobacteriia</taxon>
        <taxon>Flavobacteriales</taxon>
        <taxon>Weeksellaceae</taxon>
        <taxon>Chryseobacterium group</taxon>
        <taxon>Chryseobacterium</taxon>
    </lineage>
</organism>
<dbReference type="InterPro" id="IPR041657">
    <property type="entry name" value="HTH_17"/>
</dbReference>
<dbReference type="Gene3D" id="1.10.1660.10">
    <property type="match status" value="1"/>
</dbReference>
<sequence>MSNNSNNGSNSTLLVQMTKEELIRDFEQVVRKVVNQMQVEQQALKNEKLTYTRDETAEILNVSLTTLHNWNKQGVFKPSAKVGKKVYYSKNDIQAKLKIN</sequence>
<dbReference type="AlphaFoldDB" id="A0A1I0P9B4"/>
<proteinExistence type="predicted"/>
<dbReference type="SUPFAM" id="SSF46955">
    <property type="entry name" value="Putative DNA-binding domain"/>
    <property type="match status" value="1"/>
</dbReference>
<dbReference type="EMBL" id="FOIU01000001">
    <property type="protein sequence ID" value="SEW10947.1"/>
    <property type="molecule type" value="Genomic_DNA"/>
</dbReference>
<evidence type="ECO:0000259" key="1">
    <source>
        <dbReference type="Pfam" id="PF12728"/>
    </source>
</evidence>
<protein>
    <submittedName>
        <fullName evidence="2">Helix-turn-helix domain-containing protein</fullName>
    </submittedName>
</protein>
<dbReference type="OrthoDB" id="1097811at2"/>
<dbReference type="Pfam" id="PF12728">
    <property type="entry name" value="HTH_17"/>
    <property type="match status" value="1"/>
</dbReference>
<reference evidence="3" key="1">
    <citation type="submission" date="2016-10" db="EMBL/GenBank/DDBJ databases">
        <authorList>
            <person name="Varghese N."/>
            <person name="Submissions S."/>
        </authorList>
    </citation>
    <scope>NUCLEOTIDE SEQUENCE [LARGE SCALE GENOMIC DNA]</scope>
    <source>
        <strain evidence="3">DSM 17724</strain>
    </source>
</reference>
<gene>
    <name evidence="2" type="ORF">SAMN05421841_1077</name>
</gene>
<name>A0A1I0P9B4_9FLAO</name>
<accession>A0A1I0P9B4</accession>
<feature type="domain" description="Helix-turn-helix" evidence="1">
    <location>
        <begin position="51"/>
        <end position="95"/>
    </location>
</feature>
<dbReference type="Proteomes" id="UP000199469">
    <property type="component" value="Unassembled WGS sequence"/>
</dbReference>
<evidence type="ECO:0000313" key="3">
    <source>
        <dbReference type="Proteomes" id="UP000199469"/>
    </source>
</evidence>
<evidence type="ECO:0000313" key="2">
    <source>
        <dbReference type="EMBL" id="SEW10947.1"/>
    </source>
</evidence>
<dbReference type="InterPro" id="IPR009061">
    <property type="entry name" value="DNA-bd_dom_put_sf"/>
</dbReference>